<keyword evidence="1" id="KW-0732">Signal</keyword>
<feature type="domain" description="Secretion system C-terminal sorting" evidence="2">
    <location>
        <begin position="108"/>
        <end position="171"/>
    </location>
</feature>
<dbReference type="InterPro" id="IPR026444">
    <property type="entry name" value="Secre_tail"/>
</dbReference>
<sequence>MTYEATLSNIPNLLSLNSIDYNNDGLEDLYTSYANHVSIFENDANQNFTNEISVYQDDSLIMGALQLINVDNQNGLDYVWSGGNNTIAFHMNESLLNIDDLEAPTILLYPNPTNGILNSTHQFQKLRIYNFQGAKLMEVYKTKTLDLSRLPAGIYTLIMEDLEGLTIHKIIKN</sequence>
<gene>
    <name evidence="3" type="ORF">RBU60_11280</name>
</gene>
<protein>
    <submittedName>
        <fullName evidence="3">T9SS type A sorting domain-containing protein</fullName>
    </submittedName>
</protein>
<comment type="caution">
    <text evidence="3">The sequence shown here is derived from an EMBL/GenBank/DDBJ whole genome shotgun (WGS) entry which is preliminary data.</text>
</comment>
<keyword evidence="4" id="KW-1185">Reference proteome</keyword>
<evidence type="ECO:0000313" key="3">
    <source>
        <dbReference type="EMBL" id="MDQ7918161.1"/>
    </source>
</evidence>
<evidence type="ECO:0000256" key="1">
    <source>
        <dbReference type="ARBA" id="ARBA00022729"/>
    </source>
</evidence>
<evidence type="ECO:0000259" key="2">
    <source>
        <dbReference type="Pfam" id="PF18962"/>
    </source>
</evidence>
<name>A0ABU1A5P3_9FLAO</name>
<dbReference type="NCBIfam" id="TIGR04183">
    <property type="entry name" value="Por_Secre_tail"/>
    <property type="match status" value="1"/>
</dbReference>
<organism evidence="3 4">
    <name type="scientific">Mesonia profundi</name>
    <dbReference type="NCBI Taxonomy" id="3070998"/>
    <lineage>
        <taxon>Bacteria</taxon>
        <taxon>Pseudomonadati</taxon>
        <taxon>Bacteroidota</taxon>
        <taxon>Flavobacteriia</taxon>
        <taxon>Flavobacteriales</taxon>
        <taxon>Flavobacteriaceae</taxon>
        <taxon>Mesonia</taxon>
    </lineage>
</organism>
<dbReference type="InterPro" id="IPR028994">
    <property type="entry name" value="Integrin_alpha_N"/>
</dbReference>
<evidence type="ECO:0000313" key="4">
    <source>
        <dbReference type="Proteomes" id="UP001230915"/>
    </source>
</evidence>
<dbReference type="Proteomes" id="UP001230915">
    <property type="component" value="Unassembled WGS sequence"/>
</dbReference>
<proteinExistence type="predicted"/>
<reference evidence="3 4" key="1">
    <citation type="submission" date="2023-08" db="EMBL/GenBank/DDBJ databases">
        <title>Mesonia sp. MT50, isolated from deep-sea sediment of the Mariana Trench.</title>
        <authorList>
            <person name="Fu H."/>
        </authorList>
    </citation>
    <scope>NUCLEOTIDE SEQUENCE [LARGE SCALE GENOMIC DNA]</scope>
    <source>
        <strain evidence="3 4">MT50</strain>
    </source>
</reference>
<dbReference type="SUPFAM" id="SSF69318">
    <property type="entry name" value="Integrin alpha N-terminal domain"/>
    <property type="match status" value="1"/>
</dbReference>
<dbReference type="RefSeq" id="WP_308865153.1">
    <property type="nucleotide sequence ID" value="NZ_JAVHUL010000033.1"/>
</dbReference>
<dbReference type="EMBL" id="JAVHUL010000033">
    <property type="protein sequence ID" value="MDQ7918161.1"/>
    <property type="molecule type" value="Genomic_DNA"/>
</dbReference>
<accession>A0ABU1A5P3</accession>
<dbReference type="Pfam" id="PF18962">
    <property type="entry name" value="Por_Secre_tail"/>
    <property type="match status" value="1"/>
</dbReference>